<dbReference type="PANTHER" id="PTHR43775:SF37">
    <property type="entry name" value="SI:DKEY-61P9.11"/>
    <property type="match status" value="1"/>
</dbReference>
<keyword evidence="2" id="KW-0597">Phosphoprotein</keyword>
<dbReference type="InterPro" id="IPR013968">
    <property type="entry name" value="PKS_KR"/>
</dbReference>
<feature type="non-terminal residue" evidence="4">
    <location>
        <position position="1"/>
    </location>
</feature>
<dbReference type="OrthoDB" id="329835at2759"/>
<reference evidence="4 5" key="1">
    <citation type="submission" date="2015-09" db="EMBL/GenBank/DDBJ databases">
        <title>Draft genome of the parasitic nematode Teladorsagia circumcincta isolate WARC Sus (inbred).</title>
        <authorList>
            <person name="Mitreva M."/>
        </authorList>
    </citation>
    <scope>NUCLEOTIDE SEQUENCE [LARGE SCALE GENOMIC DNA]</scope>
    <source>
        <strain evidence="4 5">S</strain>
    </source>
</reference>
<dbReference type="PANTHER" id="PTHR43775">
    <property type="entry name" value="FATTY ACID SYNTHASE"/>
    <property type="match status" value="1"/>
</dbReference>
<name>A0A2G9T7S9_TELCI</name>
<dbReference type="GO" id="GO:0005737">
    <property type="term" value="C:cytoplasm"/>
    <property type="evidence" value="ECO:0007669"/>
    <property type="project" value="TreeGrafter"/>
</dbReference>
<feature type="non-terminal residue" evidence="4">
    <location>
        <position position="366"/>
    </location>
</feature>
<sequence length="366" mass="41260">LDELRRRRNVIVISASVADSKRLQEEFTSIPFKINGVIHSAGVVRDGAMERQTSETFSEVFTPKGDGYHAIDTLLRDNGHHLDHFIVMSSFTVVTGNVGQLNYGVSNAYLDHQMYLRRMEGKPGTTIHWGNWLDTGMAKRVQKTLTNNGFLGLTNEEALKYLRYAITHKPYELTVAKLDWETVLKKRPDIRQDIVIEAPDRTITGVGCYERFGEQLGYELIKSHSLEKDHDHIVLEQETTTEEGEPFLQVNDRGRVSDDYPASNMVTSGNTGVNSAICNVFGLNVFFDSKNDFRESIGLHIEALSSMPSSSPPLRSSKPYVLHAMGKSLAEVGVQLKGLFYEPRRRKCWGKSVMMFTGQGSQYPFM</sequence>
<gene>
    <name evidence="4" type="ORF">TELCIR_24629</name>
</gene>
<dbReference type="GO" id="GO:0005886">
    <property type="term" value="C:plasma membrane"/>
    <property type="evidence" value="ECO:0007669"/>
    <property type="project" value="TreeGrafter"/>
</dbReference>
<protein>
    <submittedName>
        <fullName evidence="4">KR domain protein</fullName>
    </submittedName>
</protein>
<evidence type="ECO:0000256" key="1">
    <source>
        <dbReference type="ARBA" id="ARBA00022450"/>
    </source>
</evidence>
<dbReference type="Proteomes" id="UP000230423">
    <property type="component" value="Unassembled WGS sequence"/>
</dbReference>
<evidence type="ECO:0000256" key="2">
    <source>
        <dbReference type="ARBA" id="ARBA00022553"/>
    </source>
</evidence>
<dbReference type="InterPro" id="IPR050091">
    <property type="entry name" value="PKS_NRPS_Biosynth_Enz"/>
</dbReference>
<dbReference type="SMART" id="SM00822">
    <property type="entry name" value="PKS_KR"/>
    <property type="match status" value="1"/>
</dbReference>
<dbReference type="InterPro" id="IPR036291">
    <property type="entry name" value="NAD(P)-bd_dom_sf"/>
</dbReference>
<dbReference type="GO" id="GO:0004312">
    <property type="term" value="F:fatty acid synthase activity"/>
    <property type="evidence" value="ECO:0007669"/>
    <property type="project" value="TreeGrafter"/>
</dbReference>
<organism evidence="4 5">
    <name type="scientific">Teladorsagia circumcincta</name>
    <name type="common">Brown stomach worm</name>
    <name type="synonym">Ostertagia circumcincta</name>
    <dbReference type="NCBI Taxonomy" id="45464"/>
    <lineage>
        <taxon>Eukaryota</taxon>
        <taxon>Metazoa</taxon>
        <taxon>Ecdysozoa</taxon>
        <taxon>Nematoda</taxon>
        <taxon>Chromadorea</taxon>
        <taxon>Rhabditida</taxon>
        <taxon>Rhabditina</taxon>
        <taxon>Rhabditomorpha</taxon>
        <taxon>Strongyloidea</taxon>
        <taxon>Trichostrongylidae</taxon>
        <taxon>Teladorsagia</taxon>
    </lineage>
</organism>
<proteinExistence type="predicted"/>
<dbReference type="Gene3D" id="3.40.50.720">
    <property type="entry name" value="NAD(P)-binding Rossmann-like Domain"/>
    <property type="match status" value="1"/>
</dbReference>
<keyword evidence="1" id="KW-0596">Phosphopantetheine</keyword>
<dbReference type="InterPro" id="IPR057326">
    <property type="entry name" value="KR_dom"/>
</dbReference>
<dbReference type="GO" id="GO:0006633">
    <property type="term" value="P:fatty acid biosynthetic process"/>
    <property type="evidence" value="ECO:0007669"/>
    <property type="project" value="TreeGrafter"/>
</dbReference>
<dbReference type="SUPFAM" id="SSF51735">
    <property type="entry name" value="NAD(P)-binding Rossmann-fold domains"/>
    <property type="match status" value="1"/>
</dbReference>
<dbReference type="AlphaFoldDB" id="A0A2G9T7S9"/>
<evidence type="ECO:0000313" key="4">
    <source>
        <dbReference type="EMBL" id="PIO54017.1"/>
    </source>
</evidence>
<feature type="domain" description="Ketoreductase" evidence="3">
    <location>
        <begin position="1"/>
        <end position="135"/>
    </location>
</feature>
<dbReference type="Pfam" id="PF08659">
    <property type="entry name" value="KR"/>
    <property type="match status" value="1"/>
</dbReference>
<accession>A0A2G9T7S9</accession>
<keyword evidence="5" id="KW-1185">Reference proteome</keyword>
<evidence type="ECO:0000259" key="3">
    <source>
        <dbReference type="SMART" id="SM00822"/>
    </source>
</evidence>
<evidence type="ECO:0000313" key="5">
    <source>
        <dbReference type="Proteomes" id="UP000230423"/>
    </source>
</evidence>
<dbReference type="EMBL" id="KZ402782">
    <property type="protein sequence ID" value="PIO54017.1"/>
    <property type="molecule type" value="Genomic_DNA"/>
</dbReference>